<dbReference type="GO" id="GO:0015252">
    <property type="term" value="F:proton channel activity"/>
    <property type="evidence" value="ECO:0007669"/>
    <property type="project" value="InterPro"/>
</dbReference>
<evidence type="ECO:0000256" key="4">
    <source>
        <dbReference type="ARBA" id="ARBA00022538"/>
    </source>
</evidence>
<evidence type="ECO:0000256" key="14">
    <source>
        <dbReference type="SAM" id="Phobius"/>
    </source>
</evidence>
<dbReference type="OrthoDB" id="7626281at2"/>
<evidence type="ECO:0000256" key="9">
    <source>
        <dbReference type="ARBA" id="ARBA00023065"/>
    </source>
</evidence>
<keyword evidence="11" id="KW-0407">Ion channel</keyword>
<evidence type="ECO:0000256" key="12">
    <source>
        <dbReference type="ARBA" id="ARBA00034430"/>
    </source>
</evidence>
<comment type="caution">
    <text evidence="15">The sequence shown here is derived from an EMBL/GenBank/DDBJ whole genome shotgun (WGS) entry which is preliminary data.</text>
</comment>
<keyword evidence="3" id="KW-0813">Transport</keyword>
<dbReference type="GO" id="GO:0005267">
    <property type="term" value="F:potassium channel activity"/>
    <property type="evidence" value="ECO:0007669"/>
    <property type="project" value="UniProtKB-KW"/>
</dbReference>
<feature type="region of interest" description="Disordered" evidence="13">
    <location>
        <begin position="1"/>
        <end position="20"/>
    </location>
</feature>
<feature type="transmembrane region" description="Helical" evidence="14">
    <location>
        <begin position="97"/>
        <end position="119"/>
    </location>
</feature>
<dbReference type="AlphaFoldDB" id="A0A2P7QRG5"/>
<comment type="subcellular location">
    <subcellularLocation>
        <location evidence="1">Membrane</location>
        <topology evidence="1">Multi-pass membrane protein</topology>
    </subcellularLocation>
</comment>
<keyword evidence="5 14" id="KW-0812">Transmembrane</keyword>
<comment type="catalytic activity">
    <reaction evidence="12">
        <text>K(+)(in) = K(+)(out)</text>
        <dbReference type="Rhea" id="RHEA:29463"/>
        <dbReference type="ChEBI" id="CHEBI:29103"/>
    </reaction>
</comment>
<evidence type="ECO:0000256" key="6">
    <source>
        <dbReference type="ARBA" id="ARBA00022826"/>
    </source>
</evidence>
<evidence type="ECO:0000256" key="11">
    <source>
        <dbReference type="ARBA" id="ARBA00023303"/>
    </source>
</evidence>
<dbReference type="Pfam" id="PF06736">
    <property type="entry name" value="TMEM175"/>
    <property type="match status" value="1"/>
</dbReference>
<dbReference type="Proteomes" id="UP000241167">
    <property type="component" value="Unassembled WGS sequence"/>
</dbReference>
<evidence type="ECO:0000256" key="3">
    <source>
        <dbReference type="ARBA" id="ARBA00022448"/>
    </source>
</evidence>
<evidence type="ECO:0000256" key="5">
    <source>
        <dbReference type="ARBA" id="ARBA00022692"/>
    </source>
</evidence>
<evidence type="ECO:0000256" key="2">
    <source>
        <dbReference type="ARBA" id="ARBA00006920"/>
    </source>
</evidence>
<keyword evidence="8 14" id="KW-1133">Transmembrane helix</keyword>
<comment type="similarity">
    <text evidence="2">Belongs to the TMEM175 family.</text>
</comment>
<feature type="transmembrane region" description="Helical" evidence="14">
    <location>
        <begin position="29"/>
        <end position="46"/>
    </location>
</feature>
<sequence>MTKANRNATPRLDEHPGEGAVRGTQRMEIFADAVFAIAFTLPLLEIKLPEAGPGFGAALLDLWPSYLAYILSVLVIGIYWAHHHFSGAIYRTTGHHFLLATLLFLSLIAFIAFPTRAFAERLSDPQTRETGAIFYVCALAALSATWLLKWKTGCKTNDVDDRLDANYVRRLTRKYEVTTGLLLLAAAIAFLRWEAGLALAAVVTLANLRAPETPRYIEEAPAIEGDT</sequence>
<evidence type="ECO:0000256" key="13">
    <source>
        <dbReference type="SAM" id="MobiDB-lite"/>
    </source>
</evidence>
<keyword evidence="4" id="KW-0633">Potassium transport</keyword>
<reference evidence="15 16" key="1">
    <citation type="submission" date="2018-03" db="EMBL/GenBank/DDBJ databases">
        <title>The draft genome of Sphingosinicella sp. GL-C-18.</title>
        <authorList>
            <person name="Liu L."/>
            <person name="Li L."/>
            <person name="Liang L."/>
            <person name="Zhang X."/>
            <person name="Wang T."/>
        </authorList>
    </citation>
    <scope>NUCLEOTIDE SEQUENCE [LARGE SCALE GENOMIC DNA]</scope>
    <source>
        <strain evidence="15 16">GL-C-18</strain>
    </source>
</reference>
<evidence type="ECO:0000313" key="16">
    <source>
        <dbReference type="Proteomes" id="UP000241167"/>
    </source>
</evidence>
<evidence type="ECO:0000256" key="1">
    <source>
        <dbReference type="ARBA" id="ARBA00004141"/>
    </source>
</evidence>
<feature type="transmembrane region" description="Helical" evidence="14">
    <location>
        <begin position="179"/>
        <end position="206"/>
    </location>
</feature>
<evidence type="ECO:0000313" key="15">
    <source>
        <dbReference type="EMBL" id="PSJ40544.1"/>
    </source>
</evidence>
<dbReference type="GO" id="GO:0016020">
    <property type="term" value="C:membrane"/>
    <property type="evidence" value="ECO:0007669"/>
    <property type="project" value="UniProtKB-SubCell"/>
</dbReference>
<evidence type="ECO:0000256" key="8">
    <source>
        <dbReference type="ARBA" id="ARBA00022989"/>
    </source>
</evidence>
<keyword evidence="6" id="KW-0631">Potassium channel</keyword>
<keyword evidence="16" id="KW-1185">Reference proteome</keyword>
<protein>
    <recommendedName>
        <fullName evidence="17">DUF1211 domain-containing protein</fullName>
    </recommendedName>
</protein>
<feature type="transmembrane region" description="Helical" evidence="14">
    <location>
        <begin position="66"/>
        <end position="85"/>
    </location>
</feature>
<keyword evidence="7" id="KW-0630">Potassium</keyword>
<keyword evidence="10 14" id="KW-0472">Membrane</keyword>
<dbReference type="RefSeq" id="WP_106512694.1">
    <property type="nucleotide sequence ID" value="NZ_PXYI01000003.1"/>
</dbReference>
<organism evidence="15 16">
    <name type="scientific">Allosphingosinicella deserti</name>
    <dbReference type="NCBI Taxonomy" id="2116704"/>
    <lineage>
        <taxon>Bacteria</taxon>
        <taxon>Pseudomonadati</taxon>
        <taxon>Pseudomonadota</taxon>
        <taxon>Alphaproteobacteria</taxon>
        <taxon>Sphingomonadales</taxon>
        <taxon>Sphingomonadaceae</taxon>
        <taxon>Allosphingosinicella</taxon>
    </lineage>
</organism>
<dbReference type="InterPro" id="IPR010617">
    <property type="entry name" value="TMEM175-like"/>
</dbReference>
<evidence type="ECO:0000256" key="7">
    <source>
        <dbReference type="ARBA" id="ARBA00022958"/>
    </source>
</evidence>
<evidence type="ECO:0008006" key="17">
    <source>
        <dbReference type="Google" id="ProtNLM"/>
    </source>
</evidence>
<keyword evidence="9" id="KW-0406">Ion transport</keyword>
<proteinExistence type="inferred from homology"/>
<evidence type="ECO:0000256" key="10">
    <source>
        <dbReference type="ARBA" id="ARBA00023136"/>
    </source>
</evidence>
<name>A0A2P7QRG5_9SPHN</name>
<feature type="transmembrane region" description="Helical" evidence="14">
    <location>
        <begin position="131"/>
        <end position="148"/>
    </location>
</feature>
<dbReference type="EMBL" id="PXYI01000003">
    <property type="protein sequence ID" value="PSJ40544.1"/>
    <property type="molecule type" value="Genomic_DNA"/>
</dbReference>
<accession>A0A2P7QRG5</accession>
<gene>
    <name evidence="15" type="ORF">C7I55_09440</name>
</gene>